<dbReference type="PANTHER" id="PTHR42781">
    <property type="entry name" value="SPERMIDINE/PUTRESCINE IMPORT ATP-BINDING PROTEIN POTA"/>
    <property type="match status" value="1"/>
</dbReference>
<sequence length="365" mass="40464">MKIEVRGLTKKFGSGTAVGNVSFVVNEGELLGLLGPSGSGKTTVLRLIAGLEVPTSGDIFIDGKRVNDLTVQERNIGFVFQHYALFKHLTVFDNIAFGLKIKKWNRHDIEQRVLELLALMSLDGLGSRYPHQLSGGQRQRVAIARALAPRPSVLLMDEPFGAVDAKVRQELREWLIRLHTDLNVTSLFVTHDQEEAMEVSGRIIVFSKGKLEQAGSPADVYEEPATEFVARFIGSMNIVEGIVRRGQVQVGSLEFPAPGFSDGQKLQVGFRPYYVKVAEDATRYRQQAKLRHIYFLGVAYRLEIETADGLILRSRMNKEEFRRCNFVVGQAVSFAVTHFRILPQESAGPSSEAKPGSPITGPLTP</sequence>
<dbReference type="PROSITE" id="PS00211">
    <property type="entry name" value="ABC_TRANSPORTER_1"/>
    <property type="match status" value="1"/>
</dbReference>
<dbReference type="InterPro" id="IPR005666">
    <property type="entry name" value="Sulph_transpt1"/>
</dbReference>
<proteinExistence type="predicted"/>
<dbReference type="Proteomes" id="UP000675880">
    <property type="component" value="Unassembled WGS sequence"/>
</dbReference>
<dbReference type="InterPro" id="IPR027417">
    <property type="entry name" value="P-loop_NTPase"/>
</dbReference>
<reference evidence="8 9" key="1">
    <citation type="submission" date="2021-02" db="EMBL/GenBank/DDBJ databases">
        <authorList>
            <person name="Han P."/>
        </authorList>
    </citation>
    <scope>NUCLEOTIDE SEQUENCE [LARGE SCALE GENOMIC DNA]</scope>
    <source>
        <strain evidence="8">Candidatus Nitrospira sp. ZN2</strain>
    </source>
</reference>
<keyword evidence="5" id="KW-0764">Sulfate transport</keyword>
<evidence type="ECO:0000256" key="2">
    <source>
        <dbReference type="ARBA" id="ARBA00022741"/>
    </source>
</evidence>
<dbReference type="SUPFAM" id="SSF52540">
    <property type="entry name" value="P-loop containing nucleoside triphosphate hydrolases"/>
    <property type="match status" value="1"/>
</dbReference>
<dbReference type="RefSeq" id="WP_213043743.1">
    <property type="nucleotide sequence ID" value="NZ_CAJNBJ010000018.1"/>
</dbReference>
<name>A0ABM8S3B6_9BACT</name>
<protein>
    <submittedName>
        <fullName evidence="8">Sulfate/thiosulfate import ATP-binding protein CysA</fullName>
    </submittedName>
</protein>
<dbReference type="SUPFAM" id="SSF50331">
    <property type="entry name" value="MOP-like"/>
    <property type="match status" value="1"/>
</dbReference>
<dbReference type="InterPro" id="IPR003439">
    <property type="entry name" value="ABC_transporter-like_ATP-bd"/>
</dbReference>
<dbReference type="InterPro" id="IPR013611">
    <property type="entry name" value="Transp-assoc_OB_typ2"/>
</dbReference>
<keyword evidence="4" id="KW-1278">Translocase</keyword>
<dbReference type="InterPro" id="IPR017871">
    <property type="entry name" value="ABC_transporter-like_CS"/>
</dbReference>
<dbReference type="InterPro" id="IPR003593">
    <property type="entry name" value="AAA+_ATPase"/>
</dbReference>
<accession>A0ABM8S3B6</accession>
<keyword evidence="2" id="KW-0547">Nucleotide-binding</keyword>
<evidence type="ECO:0000259" key="7">
    <source>
        <dbReference type="PROSITE" id="PS50893"/>
    </source>
</evidence>
<dbReference type="InterPro" id="IPR050093">
    <property type="entry name" value="ABC_SmlMolc_Importer"/>
</dbReference>
<keyword evidence="3 8" id="KW-0067">ATP-binding</keyword>
<evidence type="ECO:0000256" key="3">
    <source>
        <dbReference type="ARBA" id="ARBA00022840"/>
    </source>
</evidence>
<dbReference type="GO" id="GO:0005524">
    <property type="term" value="F:ATP binding"/>
    <property type="evidence" value="ECO:0007669"/>
    <property type="project" value="UniProtKB-KW"/>
</dbReference>
<dbReference type="Gene3D" id="2.40.50.100">
    <property type="match status" value="1"/>
</dbReference>
<keyword evidence="9" id="KW-1185">Reference proteome</keyword>
<dbReference type="PROSITE" id="PS50893">
    <property type="entry name" value="ABC_TRANSPORTER_2"/>
    <property type="match status" value="1"/>
</dbReference>
<evidence type="ECO:0000256" key="4">
    <source>
        <dbReference type="ARBA" id="ARBA00022967"/>
    </source>
</evidence>
<dbReference type="EMBL" id="CAJNBJ010000018">
    <property type="protein sequence ID" value="CAE6786901.1"/>
    <property type="molecule type" value="Genomic_DNA"/>
</dbReference>
<dbReference type="Pfam" id="PF00005">
    <property type="entry name" value="ABC_tran"/>
    <property type="match status" value="1"/>
</dbReference>
<feature type="region of interest" description="Disordered" evidence="6">
    <location>
        <begin position="346"/>
        <end position="365"/>
    </location>
</feature>
<dbReference type="Gene3D" id="3.40.50.300">
    <property type="entry name" value="P-loop containing nucleotide triphosphate hydrolases"/>
    <property type="match status" value="1"/>
</dbReference>
<evidence type="ECO:0000256" key="1">
    <source>
        <dbReference type="ARBA" id="ARBA00022448"/>
    </source>
</evidence>
<keyword evidence="1" id="KW-0813">Transport</keyword>
<feature type="domain" description="ABC transporter" evidence="7">
    <location>
        <begin position="3"/>
        <end position="233"/>
    </location>
</feature>
<dbReference type="NCBIfam" id="TIGR00968">
    <property type="entry name" value="3a0106s01"/>
    <property type="match status" value="1"/>
</dbReference>
<dbReference type="Pfam" id="PF08402">
    <property type="entry name" value="TOBE_2"/>
    <property type="match status" value="1"/>
</dbReference>
<dbReference type="InterPro" id="IPR008995">
    <property type="entry name" value="Mo/tungstate-bd_C_term_dom"/>
</dbReference>
<evidence type="ECO:0000313" key="8">
    <source>
        <dbReference type="EMBL" id="CAE6786901.1"/>
    </source>
</evidence>
<comment type="caution">
    <text evidence="8">The sequence shown here is derived from an EMBL/GenBank/DDBJ whole genome shotgun (WGS) entry which is preliminary data.</text>
</comment>
<evidence type="ECO:0000313" key="9">
    <source>
        <dbReference type="Proteomes" id="UP000675880"/>
    </source>
</evidence>
<organism evidence="8 9">
    <name type="scientific">Nitrospira defluvii</name>
    <dbReference type="NCBI Taxonomy" id="330214"/>
    <lineage>
        <taxon>Bacteria</taxon>
        <taxon>Pseudomonadati</taxon>
        <taxon>Nitrospirota</taxon>
        <taxon>Nitrospiria</taxon>
        <taxon>Nitrospirales</taxon>
        <taxon>Nitrospiraceae</taxon>
        <taxon>Nitrospira</taxon>
    </lineage>
</organism>
<evidence type="ECO:0000256" key="5">
    <source>
        <dbReference type="ARBA" id="ARBA00023032"/>
    </source>
</evidence>
<gene>
    <name evidence="8" type="primary">cysA</name>
    <name evidence="8" type="ORF">NSPZN2_50153</name>
</gene>
<evidence type="ECO:0000256" key="6">
    <source>
        <dbReference type="SAM" id="MobiDB-lite"/>
    </source>
</evidence>
<dbReference type="PANTHER" id="PTHR42781:SF4">
    <property type="entry name" value="SPERMIDINE_PUTRESCINE IMPORT ATP-BINDING PROTEIN POTA"/>
    <property type="match status" value="1"/>
</dbReference>
<dbReference type="SMART" id="SM00382">
    <property type="entry name" value="AAA"/>
    <property type="match status" value="1"/>
</dbReference>